<gene>
    <name evidence="1" type="ORF">HHA01_26590</name>
</gene>
<sequence>MNDIEARATVIGQANGTGEGGTVLGGEVAGEQQGAGHGTALMMPGETFRMGAPGAPRKSPGSRRHVIAVYHQAWK</sequence>
<keyword evidence="2" id="KW-1185">Reference proteome</keyword>
<dbReference type="AlphaFoldDB" id="A0A4Y4F0A7"/>
<dbReference type="Proteomes" id="UP000319812">
    <property type="component" value="Unassembled WGS sequence"/>
</dbReference>
<comment type="caution">
    <text evidence="1">The sequence shown here is derived from an EMBL/GenBank/DDBJ whole genome shotgun (WGS) entry which is preliminary data.</text>
</comment>
<organism evidence="1 2">
    <name type="scientific">Halomonas halmophila</name>
    <dbReference type="NCBI Taxonomy" id="252"/>
    <lineage>
        <taxon>Bacteria</taxon>
        <taxon>Pseudomonadati</taxon>
        <taxon>Pseudomonadota</taxon>
        <taxon>Gammaproteobacteria</taxon>
        <taxon>Oceanospirillales</taxon>
        <taxon>Halomonadaceae</taxon>
        <taxon>Halomonas</taxon>
    </lineage>
</organism>
<evidence type="ECO:0000313" key="1">
    <source>
        <dbReference type="EMBL" id="GED23682.1"/>
    </source>
</evidence>
<accession>A0A4Y4F0A7</accession>
<protein>
    <submittedName>
        <fullName evidence="1">Uncharacterized protein</fullName>
    </submittedName>
</protein>
<proteinExistence type="predicted"/>
<reference evidence="1 2" key="1">
    <citation type="submission" date="2019-06" db="EMBL/GenBank/DDBJ databases">
        <title>Whole genome shotgun sequence of Halomonas halmophila NBRC 15537.</title>
        <authorList>
            <person name="Hosoyama A."/>
            <person name="Uohara A."/>
            <person name="Ohji S."/>
            <person name="Ichikawa N."/>
        </authorList>
    </citation>
    <scope>NUCLEOTIDE SEQUENCE [LARGE SCALE GENOMIC DNA]</scope>
    <source>
        <strain evidence="1 2">NBRC 15537</strain>
    </source>
</reference>
<name>A0A4Y4F0A7_9GAMM</name>
<evidence type="ECO:0000313" key="2">
    <source>
        <dbReference type="Proteomes" id="UP000319812"/>
    </source>
</evidence>
<dbReference type="EMBL" id="BJOC01000044">
    <property type="protein sequence ID" value="GED23682.1"/>
    <property type="molecule type" value="Genomic_DNA"/>
</dbReference>